<dbReference type="PANTHER" id="PTHR35871:SF1">
    <property type="entry name" value="CXC1-LIKE CYSTEINE CLUSTER ASSOCIATED WITH KDZ TRANSPOSASES DOMAIN-CONTAINING PROTEIN"/>
    <property type="match status" value="1"/>
</dbReference>
<dbReference type="GO" id="GO:0003676">
    <property type="term" value="F:nucleic acid binding"/>
    <property type="evidence" value="ECO:0007669"/>
    <property type="project" value="InterPro"/>
</dbReference>
<dbReference type="Gene3D" id="3.30.420.10">
    <property type="entry name" value="Ribonuclease H-like superfamily/Ribonuclease H"/>
    <property type="match status" value="1"/>
</dbReference>
<evidence type="ECO:0000313" key="1">
    <source>
        <dbReference type="EMBL" id="CAF1446795.1"/>
    </source>
</evidence>
<dbReference type="OrthoDB" id="10039611at2759"/>
<evidence type="ECO:0008006" key="3">
    <source>
        <dbReference type="Google" id="ProtNLM"/>
    </source>
</evidence>
<evidence type="ECO:0000313" key="2">
    <source>
        <dbReference type="Proteomes" id="UP000663852"/>
    </source>
</evidence>
<comment type="caution">
    <text evidence="1">The sequence shown here is derived from an EMBL/GenBank/DDBJ whole genome shotgun (WGS) entry which is preliminary data.</text>
</comment>
<proteinExistence type="predicted"/>
<reference evidence="1" key="1">
    <citation type="submission" date="2021-02" db="EMBL/GenBank/DDBJ databases">
        <authorList>
            <person name="Nowell W R."/>
        </authorList>
    </citation>
    <scope>NUCLEOTIDE SEQUENCE</scope>
</reference>
<protein>
    <recommendedName>
        <fullName evidence="3">Tc1-like transposase DDE domain-containing protein</fullName>
    </recommendedName>
</protein>
<gene>
    <name evidence="1" type="ORF">EDS130_LOCUS39261</name>
</gene>
<dbReference type="PANTHER" id="PTHR35871">
    <property type="entry name" value="EXPRESSED PROTEIN"/>
    <property type="match status" value="1"/>
</dbReference>
<accession>A0A815PB69</accession>
<dbReference type="AlphaFoldDB" id="A0A815PB69"/>
<name>A0A815PB69_ADIRI</name>
<dbReference type="Proteomes" id="UP000663852">
    <property type="component" value="Unassembled WGS sequence"/>
</dbReference>
<dbReference type="EMBL" id="CAJNOJ010000433">
    <property type="protein sequence ID" value="CAF1446795.1"/>
    <property type="molecule type" value="Genomic_DNA"/>
</dbReference>
<sequence>MAPKSKRQIQCANANKERWCEEYRSSDDDGLYCMEVGSEEEIFSYQLPIQERIQICDIANIFEVCANSTNTRYLSVLMYLTLRHFNISYGEVDAFLKHIGGLTAEVAHKWADIFMNGNFDEFICDGRGGKRGNSFYDVYPDIENEAKAFAVSQCEQKAASFTTLELAQFINEKYCKINNINENNFELIRSAESARLDLRRWGARFDTNANRPYFEGHDRADVVTHRQQFLQHFTSNASNYYSVSAGEDPQWHAPTTTTPTILICHDESTFRSGDVRSKRWLIDSSAPFFNKGQGRSVMISDFLVQHSSGPFFYLNEKEWTNATSRYPDLLDDTDLRYMKHSATVTAHLGVDPYFDNDIILQQFERLFKLLKFKIEYQNHKIEILVDNARTHTAKPFSINDFGKGIDTRCEVSEIVYMDEMNNRKTIDCFFKSGPYKGQSKGLLTIALELGFNVSPSTKLDEIKTLLLGHKAFQNISKLEQLALDYGFHVIFLPKFHCELNPIEGMWCHQKSFVRKYSDQTFPTLTRLIPESRQNFLEKKIFLKLFRRFWKVIAAYNQGETYSEVLKLFFSNSCSETVISHRKITNSNLY</sequence>
<dbReference type="InterPro" id="IPR036397">
    <property type="entry name" value="RNaseH_sf"/>
</dbReference>
<organism evidence="1 2">
    <name type="scientific">Adineta ricciae</name>
    <name type="common">Rotifer</name>
    <dbReference type="NCBI Taxonomy" id="249248"/>
    <lineage>
        <taxon>Eukaryota</taxon>
        <taxon>Metazoa</taxon>
        <taxon>Spiralia</taxon>
        <taxon>Gnathifera</taxon>
        <taxon>Rotifera</taxon>
        <taxon>Eurotatoria</taxon>
        <taxon>Bdelloidea</taxon>
        <taxon>Adinetida</taxon>
        <taxon>Adinetidae</taxon>
        <taxon>Adineta</taxon>
    </lineage>
</organism>